<dbReference type="Proteomes" id="UP000290218">
    <property type="component" value="Unassembled WGS sequence"/>
</dbReference>
<dbReference type="EMBL" id="SDHX01000001">
    <property type="protein sequence ID" value="RXK54926.1"/>
    <property type="molecule type" value="Genomic_DNA"/>
</dbReference>
<evidence type="ECO:0000256" key="4">
    <source>
        <dbReference type="ARBA" id="ARBA00022679"/>
    </source>
</evidence>
<evidence type="ECO:0000256" key="6">
    <source>
        <dbReference type="ARBA" id="ARBA00023098"/>
    </source>
</evidence>
<comment type="caution">
    <text evidence="9">The sequence shown here is derived from an EMBL/GenBank/DDBJ whole genome shotgun (WGS) entry which is preliminary data.</text>
</comment>
<name>A0A4Q1C7X0_9BACT</name>
<dbReference type="InterPro" id="IPR001451">
    <property type="entry name" value="Hexapep"/>
</dbReference>
<dbReference type="GO" id="GO:0016020">
    <property type="term" value="C:membrane"/>
    <property type="evidence" value="ECO:0007669"/>
    <property type="project" value="GOC"/>
</dbReference>
<dbReference type="InterPro" id="IPR011004">
    <property type="entry name" value="Trimer_LpxA-like_sf"/>
</dbReference>
<protein>
    <submittedName>
        <fullName evidence="9">Acyl-ACP--UDP-N-acetylglucosamine O-acyltransferase</fullName>
        <ecNumber evidence="9">2.3.1.129</ecNumber>
    </submittedName>
</protein>
<accession>A0A4Q1C7X0</accession>
<dbReference type="GO" id="GO:0008780">
    <property type="term" value="F:acyl-[acyl-carrier-protein]-UDP-N-acetylglucosamine O-acyltransferase activity"/>
    <property type="evidence" value="ECO:0007669"/>
    <property type="project" value="UniProtKB-EC"/>
</dbReference>
<dbReference type="SUPFAM" id="SSF51161">
    <property type="entry name" value="Trimeric LpxA-like enzymes"/>
    <property type="match status" value="1"/>
</dbReference>
<dbReference type="PANTHER" id="PTHR43480">
    <property type="entry name" value="ACYL-[ACYL-CARRIER-PROTEIN]--UDP-N-ACETYLGLUCOSAMINE O-ACYLTRANSFERASE"/>
    <property type="match status" value="1"/>
</dbReference>
<dbReference type="Gene3D" id="2.160.10.10">
    <property type="entry name" value="Hexapeptide repeat proteins"/>
    <property type="match status" value="1"/>
</dbReference>
<keyword evidence="3" id="KW-0441">Lipid A biosynthesis</keyword>
<dbReference type="PROSITE" id="PS00101">
    <property type="entry name" value="HEXAPEP_TRANSFERASES"/>
    <property type="match status" value="1"/>
</dbReference>
<evidence type="ECO:0000259" key="8">
    <source>
        <dbReference type="Pfam" id="PF13720"/>
    </source>
</evidence>
<dbReference type="GO" id="GO:0009245">
    <property type="term" value="P:lipid A biosynthetic process"/>
    <property type="evidence" value="ECO:0007669"/>
    <property type="project" value="UniProtKB-KW"/>
</dbReference>
<reference evidence="9 10" key="1">
    <citation type="submission" date="2019-01" db="EMBL/GenBank/DDBJ databases">
        <title>Lacunisphaera sp. strain TWA-58.</title>
        <authorList>
            <person name="Chen W.-M."/>
        </authorList>
    </citation>
    <scope>NUCLEOTIDE SEQUENCE [LARGE SCALE GENOMIC DNA]</scope>
    <source>
        <strain evidence="9 10">TWA-58</strain>
    </source>
</reference>
<keyword evidence="6" id="KW-0443">Lipid metabolism</keyword>
<dbReference type="PANTHER" id="PTHR43480:SF1">
    <property type="entry name" value="ACYL-[ACYL-CARRIER-PROTEIN]--UDP-N-ACETYLGLUCOSAMINE O-ACYLTRANSFERASE, MITOCHONDRIAL-RELATED"/>
    <property type="match status" value="1"/>
</dbReference>
<dbReference type="InterPro" id="IPR018357">
    <property type="entry name" value="Hexapep_transf_CS"/>
</dbReference>
<keyword evidence="10" id="KW-1185">Reference proteome</keyword>
<dbReference type="OrthoDB" id="9807278at2"/>
<organism evidence="9 10">
    <name type="scientific">Oleiharenicola lentus</name>
    <dbReference type="NCBI Taxonomy" id="2508720"/>
    <lineage>
        <taxon>Bacteria</taxon>
        <taxon>Pseudomonadati</taxon>
        <taxon>Verrucomicrobiota</taxon>
        <taxon>Opitutia</taxon>
        <taxon>Opitutales</taxon>
        <taxon>Opitutaceae</taxon>
        <taxon>Oleiharenicola</taxon>
    </lineage>
</organism>
<evidence type="ECO:0000256" key="7">
    <source>
        <dbReference type="ARBA" id="ARBA00023315"/>
    </source>
</evidence>
<evidence type="ECO:0000256" key="1">
    <source>
        <dbReference type="ARBA" id="ARBA00022490"/>
    </source>
</evidence>
<sequence length="249" mass="25878">MNIHPTAIVEDGVQLGAGCVIHPYAVVKRGTVLGEGVAVHPFAVVGGDPNFLKFDPATVSGTRIGAGTVIREHASINRSIYAGKDTVVGARCFLMANAHVGHDCTVGNDVVFATNVMLGGHVDVGDFTFLGGGAGVHQFCRIGEGVMVAGLARITQDLASFLLVAERNEVSGLNLIGLKRRGVAREAIAELKDGYRAVFVGGDPRKLAAARLAAGVRSAEARRFLEFFAGGKRGFARPALGGAASEDVE</sequence>
<keyword evidence="1" id="KW-0963">Cytoplasm</keyword>
<evidence type="ECO:0000313" key="9">
    <source>
        <dbReference type="EMBL" id="RXK54926.1"/>
    </source>
</evidence>
<evidence type="ECO:0000313" key="10">
    <source>
        <dbReference type="Proteomes" id="UP000290218"/>
    </source>
</evidence>
<dbReference type="PIRSF" id="PIRSF000456">
    <property type="entry name" value="UDP-GlcNAc_acltr"/>
    <property type="match status" value="1"/>
</dbReference>
<evidence type="ECO:0000256" key="5">
    <source>
        <dbReference type="ARBA" id="ARBA00022737"/>
    </source>
</evidence>
<gene>
    <name evidence="9" type="ORF">ESB00_03245</name>
</gene>
<keyword evidence="7 9" id="KW-0012">Acyltransferase</keyword>
<proteinExistence type="predicted"/>
<dbReference type="NCBIfam" id="NF003657">
    <property type="entry name" value="PRK05289.1"/>
    <property type="match status" value="1"/>
</dbReference>
<evidence type="ECO:0000256" key="3">
    <source>
        <dbReference type="ARBA" id="ARBA00022556"/>
    </source>
</evidence>
<feature type="domain" description="UDP N-acetylglucosamine O-acyltransferase C-terminal" evidence="8">
    <location>
        <begin position="157"/>
        <end position="235"/>
    </location>
</feature>
<dbReference type="RefSeq" id="WP_129046291.1">
    <property type="nucleotide sequence ID" value="NZ_SDHX01000001.1"/>
</dbReference>
<evidence type="ECO:0000256" key="2">
    <source>
        <dbReference type="ARBA" id="ARBA00022516"/>
    </source>
</evidence>
<keyword evidence="4 9" id="KW-0808">Transferase</keyword>
<dbReference type="Gene3D" id="1.20.1180.10">
    <property type="entry name" value="Udp N-acetylglucosamine O-acyltransferase, C-terminal domain"/>
    <property type="match status" value="1"/>
</dbReference>
<dbReference type="InterPro" id="IPR029098">
    <property type="entry name" value="Acetyltransf_C"/>
</dbReference>
<keyword evidence="2" id="KW-0444">Lipid biosynthesis</keyword>
<dbReference type="AlphaFoldDB" id="A0A4Q1C7X0"/>
<dbReference type="EC" id="2.3.1.129" evidence="9"/>
<dbReference type="InterPro" id="IPR037157">
    <property type="entry name" value="Acetyltransf_C_sf"/>
</dbReference>
<keyword evidence="5" id="KW-0677">Repeat</keyword>
<dbReference type="Pfam" id="PF00132">
    <property type="entry name" value="Hexapep"/>
    <property type="match status" value="1"/>
</dbReference>
<dbReference type="Pfam" id="PF13720">
    <property type="entry name" value="Acetyltransf_11"/>
    <property type="match status" value="1"/>
</dbReference>
<dbReference type="InterPro" id="IPR010137">
    <property type="entry name" value="Lipid_A_LpxA"/>
</dbReference>